<dbReference type="AlphaFoldDB" id="A0AAE0YS24"/>
<sequence>MRLSHIRPSAEHRRRSSGNITLDSNTLYVTQEGNVGHVADRRYSVAEPLLYHGKQAAYEITRRASAAAASGPPKLITNRLSLQTSASRKSSISSSREDNAHVENVLFFPQTKKMKESYDLNVFRIKVLCVAFVIALLVSLFILYRRAILPGGCSA</sequence>
<evidence type="ECO:0000313" key="2">
    <source>
        <dbReference type="EMBL" id="KAK3756244.1"/>
    </source>
</evidence>
<organism evidence="2 3">
    <name type="scientific">Elysia crispata</name>
    <name type="common">lettuce slug</name>
    <dbReference type="NCBI Taxonomy" id="231223"/>
    <lineage>
        <taxon>Eukaryota</taxon>
        <taxon>Metazoa</taxon>
        <taxon>Spiralia</taxon>
        <taxon>Lophotrochozoa</taxon>
        <taxon>Mollusca</taxon>
        <taxon>Gastropoda</taxon>
        <taxon>Heterobranchia</taxon>
        <taxon>Euthyneura</taxon>
        <taxon>Panpulmonata</taxon>
        <taxon>Sacoglossa</taxon>
        <taxon>Placobranchoidea</taxon>
        <taxon>Plakobranchidae</taxon>
        <taxon>Elysia</taxon>
    </lineage>
</organism>
<keyword evidence="3" id="KW-1185">Reference proteome</keyword>
<proteinExistence type="predicted"/>
<reference evidence="2" key="1">
    <citation type="journal article" date="2023" name="G3 (Bethesda)">
        <title>A reference genome for the long-term kleptoplast-retaining sea slug Elysia crispata morphotype clarki.</title>
        <authorList>
            <person name="Eastman K.E."/>
            <person name="Pendleton A.L."/>
            <person name="Shaikh M.A."/>
            <person name="Suttiyut T."/>
            <person name="Ogas R."/>
            <person name="Tomko P."/>
            <person name="Gavelis G."/>
            <person name="Widhalm J.R."/>
            <person name="Wisecaver J.H."/>
        </authorList>
    </citation>
    <scope>NUCLEOTIDE SEQUENCE</scope>
    <source>
        <strain evidence="2">ECLA1</strain>
    </source>
</reference>
<keyword evidence="1" id="KW-1133">Transmembrane helix</keyword>
<feature type="transmembrane region" description="Helical" evidence="1">
    <location>
        <begin position="122"/>
        <end position="144"/>
    </location>
</feature>
<name>A0AAE0YS24_9GAST</name>
<evidence type="ECO:0000313" key="3">
    <source>
        <dbReference type="Proteomes" id="UP001283361"/>
    </source>
</evidence>
<accession>A0AAE0YS24</accession>
<keyword evidence="1" id="KW-0812">Transmembrane</keyword>
<comment type="caution">
    <text evidence="2">The sequence shown here is derived from an EMBL/GenBank/DDBJ whole genome shotgun (WGS) entry which is preliminary data.</text>
</comment>
<dbReference type="EMBL" id="JAWDGP010005530">
    <property type="protein sequence ID" value="KAK3756244.1"/>
    <property type="molecule type" value="Genomic_DNA"/>
</dbReference>
<evidence type="ECO:0000256" key="1">
    <source>
        <dbReference type="SAM" id="Phobius"/>
    </source>
</evidence>
<keyword evidence="1" id="KW-0472">Membrane</keyword>
<gene>
    <name evidence="2" type="ORF">RRG08_035305</name>
</gene>
<dbReference type="Proteomes" id="UP001283361">
    <property type="component" value="Unassembled WGS sequence"/>
</dbReference>
<protein>
    <submittedName>
        <fullName evidence="2">Uncharacterized protein</fullName>
    </submittedName>
</protein>